<dbReference type="InterPro" id="IPR050490">
    <property type="entry name" value="Bact_solute-bd_prot1"/>
</dbReference>
<keyword evidence="1" id="KW-0732">Signal</keyword>
<dbReference type="Pfam" id="PF01547">
    <property type="entry name" value="SBP_bac_1"/>
    <property type="match status" value="1"/>
</dbReference>
<dbReference type="RefSeq" id="WP_219965029.1">
    <property type="nucleotide sequence ID" value="NZ_JAGFNZ010000002.1"/>
</dbReference>
<sequence length="432" mass="46878">MKKKLCSLMAIVLVCAMALSGCGGTSQSTAPAASGSASQSDAKSDVTITYYSMWNETEPQGQTVAEAVEAFKEKTGITVDVNWQGRDIRKTLQPALEAGQDIDIFDEDVERVNGTWGKYLLNVEDLAAKSYDTTNGKPLTDVINKKLVDLARSLGPDGKLSTIPYQPSTFLVMYNKDIFKTAGITAVPKTWEEWLDACSKIKAAGKTPITVDDAYMASLFGYHMARLIGKDKTLAMVENKKIDDPAVLTFGEQWKEMYDKGYISKNAAGNIYPAGQQEVASGNVAMYLNGTWLPNEIKNSAPADFNWGTFAYPAVGKDGDGPEANQYGAQCFGINKNTKHAEEAFKFIVFMTTGEWDTKLAANSIGVPMANDATWPTQLADAKAVLDATTTRYPWAVGMENDADINAKIKTNFALLVSGKLDAKGFADAMKK</sequence>
<reference evidence="2 3" key="1">
    <citation type="submission" date="2021-03" db="EMBL/GenBank/DDBJ databases">
        <title>Caproiciproducens sp. nov. isolated from feces of cow.</title>
        <authorList>
            <person name="Choi J.-Y."/>
        </authorList>
    </citation>
    <scope>NUCLEOTIDE SEQUENCE [LARGE SCALE GENOMIC DNA]</scope>
    <source>
        <strain evidence="2 3">AGMB10547</strain>
    </source>
</reference>
<name>A0ABS7DNE4_9FIRM</name>
<feature type="chain" id="PRO_5045996203" evidence="1">
    <location>
        <begin position="21"/>
        <end position="432"/>
    </location>
</feature>
<evidence type="ECO:0000256" key="1">
    <source>
        <dbReference type="SAM" id="SignalP"/>
    </source>
</evidence>
<dbReference type="Proteomes" id="UP000719942">
    <property type="component" value="Unassembled WGS sequence"/>
</dbReference>
<dbReference type="InterPro" id="IPR006059">
    <property type="entry name" value="SBP"/>
</dbReference>
<comment type="caution">
    <text evidence="2">The sequence shown here is derived from an EMBL/GenBank/DDBJ whole genome shotgun (WGS) entry which is preliminary data.</text>
</comment>
<dbReference type="Gene3D" id="3.40.190.10">
    <property type="entry name" value="Periplasmic binding protein-like II"/>
    <property type="match status" value="2"/>
</dbReference>
<keyword evidence="3" id="KW-1185">Reference proteome</keyword>
<organism evidence="2 3">
    <name type="scientific">Caproiciproducens faecalis</name>
    <dbReference type="NCBI Taxonomy" id="2820301"/>
    <lineage>
        <taxon>Bacteria</taxon>
        <taxon>Bacillati</taxon>
        <taxon>Bacillota</taxon>
        <taxon>Clostridia</taxon>
        <taxon>Eubacteriales</taxon>
        <taxon>Acutalibacteraceae</taxon>
        <taxon>Caproiciproducens</taxon>
    </lineage>
</organism>
<proteinExistence type="predicted"/>
<feature type="signal peptide" evidence="1">
    <location>
        <begin position="1"/>
        <end position="20"/>
    </location>
</feature>
<gene>
    <name evidence="2" type="ORF">J5W02_07410</name>
</gene>
<dbReference type="SUPFAM" id="SSF53850">
    <property type="entry name" value="Periplasmic binding protein-like II"/>
    <property type="match status" value="1"/>
</dbReference>
<dbReference type="PANTHER" id="PTHR43649:SF12">
    <property type="entry name" value="DIACETYLCHITOBIOSE BINDING PROTEIN DASA"/>
    <property type="match status" value="1"/>
</dbReference>
<dbReference type="PROSITE" id="PS51257">
    <property type="entry name" value="PROKAR_LIPOPROTEIN"/>
    <property type="match status" value="1"/>
</dbReference>
<dbReference type="EMBL" id="JAGFNZ010000002">
    <property type="protein sequence ID" value="MBW7572639.1"/>
    <property type="molecule type" value="Genomic_DNA"/>
</dbReference>
<protein>
    <submittedName>
        <fullName evidence="2">Carbohydrate ABC transporter substrate-binding protein</fullName>
    </submittedName>
</protein>
<accession>A0ABS7DNE4</accession>
<evidence type="ECO:0000313" key="3">
    <source>
        <dbReference type="Proteomes" id="UP000719942"/>
    </source>
</evidence>
<dbReference type="PANTHER" id="PTHR43649">
    <property type="entry name" value="ARABINOSE-BINDING PROTEIN-RELATED"/>
    <property type="match status" value="1"/>
</dbReference>
<evidence type="ECO:0000313" key="2">
    <source>
        <dbReference type="EMBL" id="MBW7572639.1"/>
    </source>
</evidence>